<protein>
    <submittedName>
        <fullName evidence="3">PHP domain-containing protein</fullName>
    </submittedName>
</protein>
<dbReference type="Pfam" id="PF02811">
    <property type="entry name" value="PHP"/>
    <property type="match status" value="1"/>
</dbReference>
<dbReference type="SMART" id="SM00481">
    <property type="entry name" value="POLIIIAc"/>
    <property type="match status" value="1"/>
</dbReference>
<dbReference type="InterPro" id="IPR052018">
    <property type="entry name" value="PHP_domain"/>
</dbReference>
<dbReference type="PANTHER" id="PTHR42924:SF3">
    <property type="entry name" value="POLYMERASE_HISTIDINOL PHOSPHATASE N-TERMINAL DOMAIN-CONTAINING PROTEIN"/>
    <property type="match status" value="1"/>
</dbReference>
<sequence>MLASPNHFEPESHLKSSEFPESHPRLRCDFHCHSNHSDGILSPTALAEAMKASAVNVFALTDHDTVSGVREAQAAARKHDIRCLGGIELTIQWDNGTFHLLGLGLKNLEALEEPLAEIQERRQERNRDILKKLRKQGIDIDSDKVLQHCGKKDGDILNRSHIAAYLADFDHCKSYREAFQRYLGIGAPAYVAIEGPSPEEGIEWIHSAGGYALIAHPYSLRLNRQRLRYYIDMWSKMGLDGLELSHPNTATKDSKHMMKLVQLYDMQYCGGSDYHRGKTEKVLGLGTAGRPIDLPANLPFLQN</sequence>
<evidence type="ECO:0000259" key="2">
    <source>
        <dbReference type="SMART" id="SM00481"/>
    </source>
</evidence>
<evidence type="ECO:0000313" key="4">
    <source>
        <dbReference type="Proteomes" id="UP001228690"/>
    </source>
</evidence>
<name>A0ABY8MEK0_9SPIO</name>
<feature type="region of interest" description="Disordered" evidence="1">
    <location>
        <begin position="1"/>
        <end position="20"/>
    </location>
</feature>
<dbReference type="Proteomes" id="UP001228690">
    <property type="component" value="Chromosome"/>
</dbReference>
<evidence type="ECO:0000313" key="3">
    <source>
        <dbReference type="EMBL" id="WGK68412.1"/>
    </source>
</evidence>
<dbReference type="InterPro" id="IPR016195">
    <property type="entry name" value="Pol/histidinol_Pase-like"/>
</dbReference>
<dbReference type="EMBL" id="CP123443">
    <property type="protein sequence ID" value="WGK68412.1"/>
    <property type="molecule type" value="Genomic_DNA"/>
</dbReference>
<feature type="compositionally biased region" description="Basic and acidic residues" evidence="1">
    <location>
        <begin position="8"/>
        <end position="20"/>
    </location>
</feature>
<dbReference type="PANTHER" id="PTHR42924">
    <property type="entry name" value="EXONUCLEASE"/>
    <property type="match status" value="1"/>
</dbReference>
<keyword evidence="4" id="KW-1185">Reference proteome</keyword>
<feature type="domain" description="Polymerase/histidinol phosphatase N-terminal" evidence="2">
    <location>
        <begin position="28"/>
        <end position="93"/>
    </location>
</feature>
<dbReference type="SUPFAM" id="SSF89550">
    <property type="entry name" value="PHP domain-like"/>
    <property type="match status" value="1"/>
</dbReference>
<gene>
    <name evidence="3" type="ORF">P0082_07950</name>
</gene>
<dbReference type="InterPro" id="IPR004013">
    <property type="entry name" value="PHP_dom"/>
</dbReference>
<accession>A0ABY8MEK0</accession>
<organism evidence="3 4">
    <name type="scientific">Candidatus Haliotispira prima</name>
    <dbReference type="NCBI Taxonomy" id="3034016"/>
    <lineage>
        <taxon>Bacteria</taxon>
        <taxon>Pseudomonadati</taxon>
        <taxon>Spirochaetota</taxon>
        <taxon>Spirochaetia</taxon>
        <taxon>Spirochaetales</taxon>
        <taxon>Spirochaetaceae</taxon>
        <taxon>Candidatus Haliotispira</taxon>
    </lineage>
</organism>
<proteinExistence type="predicted"/>
<dbReference type="CDD" id="cd07438">
    <property type="entry name" value="PHP_HisPPase_AMP"/>
    <property type="match status" value="1"/>
</dbReference>
<dbReference type="RefSeq" id="WP_326926592.1">
    <property type="nucleotide sequence ID" value="NZ_CP123443.1"/>
</dbReference>
<dbReference type="Gene3D" id="1.10.150.650">
    <property type="match status" value="1"/>
</dbReference>
<dbReference type="InterPro" id="IPR003141">
    <property type="entry name" value="Pol/His_phosphatase_N"/>
</dbReference>
<reference evidence="3 4" key="1">
    <citation type="submission" date="2023-04" db="EMBL/GenBank/DDBJ databases">
        <title>Spirochaete genome identified in red abalone sample constitutes a novel genus.</title>
        <authorList>
            <person name="Sharma S.P."/>
            <person name="Purcell C.M."/>
            <person name="Hyde J.R."/>
            <person name="Severin A.J."/>
        </authorList>
    </citation>
    <scope>NUCLEOTIDE SEQUENCE [LARGE SCALE GENOMIC DNA]</scope>
    <source>
        <strain evidence="3 4">SP-2023</strain>
    </source>
</reference>
<evidence type="ECO:0000256" key="1">
    <source>
        <dbReference type="SAM" id="MobiDB-lite"/>
    </source>
</evidence>
<dbReference type="Gene3D" id="3.20.20.140">
    <property type="entry name" value="Metal-dependent hydrolases"/>
    <property type="match status" value="1"/>
</dbReference>